<name>A0A6A6RX95_9PLEO</name>
<proteinExistence type="predicted"/>
<feature type="compositionally biased region" description="Basic and acidic residues" evidence="1">
    <location>
        <begin position="92"/>
        <end position="107"/>
    </location>
</feature>
<gene>
    <name evidence="2" type="ORF">P280DRAFT_471188</name>
</gene>
<protein>
    <submittedName>
        <fullName evidence="2">Uncharacterized protein</fullName>
    </submittedName>
</protein>
<dbReference type="Proteomes" id="UP000799753">
    <property type="component" value="Unassembled WGS sequence"/>
</dbReference>
<accession>A0A6A6RX95</accession>
<organism evidence="2 3">
    <name type="scientific">Massarina eburnea CBS 473.64</name>
    <dbReference type="NCBI Taxonomy" id="1395130"/>
    <lineage>
        <taxon>Eukaryota</taxon>
        <taxon>Fungi</taxon>
        <taxon>Dikarya</taxon>
        <taxon>Ascomycota</taxon>
        <taxon>Pezizomycotina</taxon>
        <taxon>Dothideomycetes</taxon>
        <taxon>Pleosporomycetidae</taxon>
        <taxon>Pleosporales</taxon>
        <taxon>Massarineae</taxon>
        <taxon>Massarinaceae</taxon>
        <taxon>Massarina</taxon>
    </lineage>
</organism>
<keyword evidence="3" id="KW-1185">Reference proteome</keyword>
<dbReference type="EMBL" id="MU006789">
    <property type="protein sequence ID" value="KAF2638584.1"/>
    <property type="molecule type" value="Genomic_DNA"/>
</dbReference>
<feature type="compositionally biased region" description="Basic and acidic residues" evidence="1">
    <location>
        <begin position="67"/>
        <end position="77"/>
    </location>
</feature>
<evidence type="ECO:0000313" key="2">
    <source>
        <dbReference type="EMBL" id="KAF2638584.1"/>
    </source>
</evidence>
<sequence length="107" mass="12302">MDQDQEHLEKRPKRQQDTTTVENKRNNDDNTPAGNDDIDDTPNVSAGNDDNGNDGYQTEYDSEEEQQNTKRAIEGHMNKWKGILSNGVWGETEIRSRVERPERRSPS</sequence>
<dbReference type="AlphaFoldDB" id="A0A6A6RX95"/>
<feature type="compositionally biased region" description="Polar residues" evidence="1">
    <location>
        <begin position="42"/>
        <end position="56"/>
    </location>
</feature>
<feature type="region of interest" description="Disordered" evidence="1">
    <location>
        <begin position="1"/>
        <end position="107"/>
    </location>
</feature>
<evidence type="ECO:0000313" key="3">
    <source>
        <dbReference type="Proteomes" id="UP000799753"/>
    </source>
</evidence>
<reference evidence="2" key="1">
    <citation type="journal article" date="2020" name="Stud. Mycol.">
        <title>101 Dothideomycetes genomes: a test case for predicting lifestyles and emergence of pathogens.</title>
        <authorList>
            <person name="Haridas S."/>
            <person name="Albert R."/>
            <person name="Binder M."/>
            <person name="Bloem J."/>
            <person name="Labutti K."/>
            <person name="Salamov A."/>
            <person name="Andreopoulos B."/>
            <person name="Baker S."/>
            <person name="Barry K."/>
            <person name="Bills G."/>
            <person name="Bluhm B."/>
            <person name="Cannon C."/>
            <person name="Castanera R."/>
            <person name="Culley D."/>
            <person name="Daum C."/>
            <person name="Ezra D."/>
            <person name="Gonzalez J."/>
            <person name="Henrissat B."/>
            <person name="Kuo A."/>
            <person name="Liang C."/>
            <person name="Lipzen A."/>
            <person name="Lutzoni F."/>
            <person name="Magnuson J."/>
            <person name="Mondo S."/>
            <person name="Nolan M."/>
            <person name="Ohm R."/>
            <person name="Pangilinan J."/>
            <person name="Park H.-J."/>
            <person name="Ramirez L."/>
            <person name="Alfaro M."/>
            <person name="Sun H."/>
            <person name="Tritt A."/>
            <person name="Yoshinaga Y."/>
            <person name="Zwiers L.-H."/>
            <person name="Turgeon B."/>
            <person name="Goodwin S."/>
            <person name="Spatafora J."/>
            <person name="Crous P."/>
            <person name="Grigoriev I."/>
        </authorList>
    </citation>
    <scope>NUCLEOTIDE SEQUENCE</scope>
    <source>
        <strain evidence="2">CBS 473.64</strain>
    </source>
</reference>
<evidence type="ECO:0000256" key="1">
    <source>
        <dbReference type="SAM" id="MobiDB-lite"/>
    </source>
</evidence>